<feature type="domain" description="RING-type" evidence="12">
    <location>
        <begin position="134"/>
        <end position="176"/>
    </location>
</feature>
<dbReference type="PROSITE" id="PS50089">
    <property type="entry name" value="ZF_RING_2"/>
    <property type="match status" value="1"/>
</dbReference>
<comment type="caution">
    <text evidence="13">The sequence shown here is derived from an EMBL/GenBank/DDBJ whole genome shotgun (WGS) entry which is preliminary data.</text>
</comment>
<evidence type="ECO:0000256" key="4">
    <source>
        <dbReference type="ARBA" id="ARBA00022723"/>
    </source>
</evidence>
<keyword evidence="4" id="KW-0479">Metal-binding</keyword>
<dbReference type="OMA" id="KKSHIRA"/>
<dbReference type="InterPro" id="IPR001841">
    <property type="entry name" value="Znf_RING"/>
</dbReference>
<dbReference type="OrthoDB" id="656255at2759"/>
<reference evidence="13" key="1">
    <citation type="submission" date="2021-08" db="EMBL/GenBank/DDBJ databases">
        <title>WGS assembly of Ceratopteris richardii.</title>
        <authorList>
            <person name="Marchant D.B."/>
            <person name="Chen G."/>
            <person name="Jenkins J."/>
            <person name="Shu S."/>
            <person name="Leebens-Mack J."/>
            <person name="Grimwood J."/>
            <person name="Schmutz J."/>
            <person name="Soltis P."/>
            <person name="Soltis D."/>
            <person name="Chen Z.-H."/>
        </authorList>
    </citation>
    <scope>NUCLEOTIDE SEQUENCE</scope>
    <source>
        <strain evidence="13">Whitten #5841</strain>
        <tissue evidence="13">Leaf</tissue>
    </source>
</reference>
<dbReference type="GO" id="GO:0016020">
    <property type="term" value="C:membrane"/>
    <property type="evidence" value="ECO:0007669"/>
    <property type="project" value="UniProtKB-SubCell"/>
</dbReference>
<keyword evidence="6 11" id="KW-1133">Transmembrane helix</keyword>
<sequence length="230" mass="25544">MTSGAYSDTLPMVMKRTRFLEGINGNGAGGEAVDPERTRPGNDMQYETRGTPFDNKLVVATAAVLVLLLGLLLLHFLVRCMLRRLLRQPLSTDDQHQHHKTPLPMKKSHIRALPCFIFRMGIVLPSPVQSQQSCPICLADFVDHELIRVLPGCLHSFHATCLDEWLRRQATCPTCRADLPPLLQVHVILDPADAESGRPKHSSSEETLGKEPSSSSPVQLWCPPTTLQEV</sequence>
<feature type="region of interest" description="Disordered" evidence="10">
    <location>
        <begin position="193"/>
        <end position="230"/>
    </location>
</feature>
<evidence type="ECO:0000256" key="3">
    <source>
        <dbReference type="ARBA" id="ARBA00022692"/>
    </source>
</evidence>
<comment type="similarity">
    <text evidence="8">Belongs to the RING-type zinc finger family. ATL subfamily.</text>
</comment>
<feature type="transmembrane region" description="Helical" evidence="11">
    <location>
        <begin position="57"/>
        <end position="78"/>
    </location>
</feature>
<comment type="subcellular location">
    <subcellularLocation>
        <location evidence="1">Membrane</location>
        <topology evidence="1">Single-pass membrane protein</topology>
    </subcellularLocation>
</comment>
<evidence type="ECO:0000256" key="11">
    <source>
        <dbReference type="SAM" id="Phobius"/>
    </source>
</evidence>
<organism evidence="13 14">
    <name type="scientific">Ceratopteris richardii</name>
    <name type="common">Triangle waterfern</name>
    <dbReference type="NCBI Taxonomy" id="49495"/>
    <lineage>
        <taxon>Eukaryota</taxon>
        <taxon>Viridiplantae</taxon>
        <taxon>Streptophyta</taxon>
        <taxon>Embryophyta</taxon>
        <taxon>Tracheophyta</taxon>
        <taxon>Polypodiopsida</taxon>
        <taxon>Polypodiidae</taxon>
        <taxon>Polypodiales</taxon>
        <taxon>Pteridineae</taxon>
        <taxon>Pteridaceae</taxon>
        <taxon>Parkerioideae</taxon>
        <taxon>Ceratopteris</taxon>
    </lineage>
</organism>
<dbReference type="GO" id="GO:0016567">
    <property type="term" value="P:protein ubiquitination"/>
    <property type="evidence" value="ECO:0007669"/>
    <property type="project" value="InterPro"/>
</dbReference>
<evidence type="ECO:0000256" key="5">
    <source>
        <dbReference type="ARBA" id="ARBA00022833"/>
    </source>
</evidence>
<evidence type="ECO:0000313" key="13">
    <source>
        <dbReference type="EMBL" id="KAH7298941.1"/>
    </source>
</evidence>
<dbReference type="SUPFAM" id="SSF57850">
    <property type="entry name" value="RING/U-box"/>
    <property type="match status" value="1"/>
</dbReference>
<proteinExistence type="inferred from homology"/>
<dbReference type="PANTHER" id="PTHR46905">
    <property type="entry name" value="RING-H2 FINGER PROTEIN ATL78"/>
    <property type="match status" value="1"/>
</dbReference>
<evidence type="ECO:0000256" key="2">
    <source>
        <dbReference type="ARBA" id="ARBA00022679"/>
    </source>
</evidence>
<evidence type="ECO:0000256" key="8">
    <source>
        <dbReference type="ARBA" id="ARBA00024209"/>
    </source>
</evidence>
<evidence type="ECO:0000256" key="9">
    <source>
        <dbReference type="PROSITE-ProRule" id="PRU00175"/>
    </source>
</evidence>
<evidence type="ECO:0000256" key="7">
    <source>
        <dbReference type="ARBA" id="ARBA00023136"/>
    </source>
</evidence>
<dbReference type="EMBL" id="CM035430">
    <property type="protein sequence ID" value="KAH7298941.1"/>
    <property type="molecule type" value="Genomic_DNA"/>
</dbReference>
<feature type="compositionally biased region" description="Basic and acidic residues" evidence="10">
    <location>
        <begin position="195"/>
        <end position="209"/>
    </location>
</feature>
<keyword evidence="7 11" id="KW-0472">Membrane</keyword>
<dbReference type="PANTHER" id="PTHR46905:SF7">
    <property type="entry name" value="RING-H2 FINGER PROTEIN ATL78"/>
    <property type="match status" value="1"/>
</dbReference>
<protein>
    <recommendedName>
        <fullName evidence="12">RING-type domain-containing protein</fullName>
    </recommendedName>
</protein>
<keyword evidence="2" id="KW-0808">Transferase</keyword>
<dbReference type="SMART" id="SM00184">
    <property type="entry name" value="RING"/>
    <property type="match status" value="1"/>
</dbReference>
<dbReference type="Proteomes" id="UP000825935">
    <property type="component" value="Chromosome 25"/>
</dbReference>
<keyword evidence="5" id="KW-0862">Zinc</keyword>
<keyword evidence="3 11" id="KW-0812">Transmembrane</keyword>
<gene>
    <name evidence="13" type="ORF">KP509_25G065800</name>
</gene>
<dbReference type="GO" id="GO:0016740">
    <property type="term" value="F:transferase activity"/>
    <property type="evidence" value="ECO:0007669"/>
    <property type="project" value="UniProtKB-KW"/>
</dbReference>
<name>A0A8T2RSN9_CERRI</name>
<accession>A0A8T2RSN9</accession>
<evidence type="ECO:0000256" key="1">
    <source>
        <dbReference type="ARBA" id="ARBA00004167"/>
    </source>
</evidence>
<keyword evidence="9" id="KW-0863">Zinc-finger</keyword>
<dbReference type="InterPro" id="IPR013083">
    <property type="entry name" value="Znf_RING/FYVE/PHD"/>
</dbReference>
<evidence type="ECO:0000256" key="6">
    <source>
        <dbReference type="ARBA" id="ARBA00022989"/>
    </source>
</evidence>
<dbReference type="GO" id="GO:0008270">
    <property type="term" value="F:zinc ion binding"/>
    <property type="evidence" value="ECO:0007669"/>
    <property type="project" value="UniProtKB-KW"/>
</dbReference>
<dbReference type="Pfam" id="PF13639">
    <property type="entry name" value="zf-RING_2"/>
    <property type="match status" value="1"/>
</dbReference>
<evidence type="ECO:0000256" key="10">
    <source>
        <dbReference type="SAM" id="MobiDB-lite"/>
    </source>
</evidence>
<dbReference type="Gene3D" id="3.30.40.10">
    <property type="entry name" value="Zinc/RING finger domain, C3HC4 (zinc finger)"/>
    <property type="match status" value="1"/>
</dbReference>
<keyword evidence="14" id="KW-1185">Reference proteome</keyword>
<dbReference type="InterPro" id="IPR044602">
    <property type="entry name" value="ATL10/ATL72-79-like"/>
</dbReference>
<dbReference type="AlphaFoldDB" id="A0A8T2RSN9"/>
<evidence type="ECO:0000259" key="12">
    <source>
        <dbReference type="PROSITE" id="PS50089"/>
    </source>
</evidence>
<evidence type="ECO:0000313" key="14">
    <source>
        <dbReference type="Proteomes" id="UP000825935"/>
    </source>
</evidence>